<comment type="caution">
    <text evidence="8">The sequence shown here is derived from an EMBL/GenBank/DDBJ whole genome shotgun (WGS) entry which is preliminary data.</text>
</comment>
<keyword evidence="5" id="KW-0520">NAD</keyword>
<accession>A0AAW0P6E7</accession>
<keyword evidence="7" id="KW-0472">Membrane</keyword>
<evidence type="ECO:0000256" key="2">
    <source>
        <dbReference type="ARBA" id="ARBA00022729"/>
    </source>
</evidence>
<dbReference type="GO" id="GO:0006874">
    <property type="term" value="P:intracellular calcium ion homeostasis"/>
    <property type="evidence" value="ECO:0007669"/>
    <property type="project" value="TreeGrafter"/>
</dbReference>
<dbReference type="AlphaFoldDB" id="A0AAW0P6E7"/>
<organism evidence="8 9">
    <name type="scientific">Mugilogobius chulae</name>
    <name type="common">yellowstripe goby</name>
    <dbReference type="NCBI Taxonomy" id="88201"/>
    <lineage>
        <taxon>Eukaryota</taxon>
        <taxon>Metazoa</taxon>
        <taxon>Chordata</taxon>
        <taxon>Craniata</taxon>
        <taxon>Vertebrata</taxon>
        <taxon>Euteleostomi</taxon>
        <taxon>Actinopterygii</taxon>
        <taxon>Neopterygii</taxon>
        <taxon>Teleostei</taxon>
        <taxon>Neoteleostei</taxon>
        <taxon>Acanthomorphata</taxon>
        <taxon>Gobiaria</taxon>
        <taxon>Gobiiformes</taxon>
        <taxon>Gobioidei</taxon>
        <taxon>Gobiidae</taxon>
        <taxon>Gobionellinae</taxon>
        <taxon>Mugilogobius</taxon>
    </lineage>
</organism>
<dbReference type="Proteomes" id="UP001460270">
    <property type="component" value="Unassembled WGS sequence"/>
</dbReference>
<dbReference type="EMBL" id="JBBPFD010000007">
    <property type="protein sequence ID" value="KAK7918758.1"/>
    <property type="molecule type" value="Genomic_DNA"/>
</dbReference>
<feature type="region of interest" description="Disordered" evidence="6">
    <location>
        <begin position="1"/>
        <end position="25"/>
    </location>
</feature>
<feature type="compositionally biased region" description="Polar residues" evidence="6">
    <location>
        <begin position="1"/>
        <end position="12"/>
    </location>
</feature>
<evidence type="ECO:0000313" key="8">
    <source>
        <dbReference type="EMBL" id="KAK7918758.1"/>
    </source>
</evidence>
<dbReference type="GO" id="GO:0016616">
    <property type="term" value="F:oxidoreductase activity, acting on the CH-OH group of donors, NAD or NADP as acceptor"/>
    <property type="evidence" value="ECO:0007669"/>
    <property type="project" value="TreeGrafter"/>
</dbReference>
<dbReference type="InterPro" id="IPR020904">
    <property type="entry name" value="Sc_DH/Rdtase_CS"/>
</dbReference>
<evidence type="ECO:0000313" key="9">
    <source>
        <dbReference type="Proteomes" id="UP001460270"/>
    </source>
</evidence>
<name>A0AAW0P6E7_9GOBI</name>
<dbReference type="SUPFAM" id="SSF51735">
    <property type="entry name" value="NAD(P)-binding Rossmann-fold domains"/>
    <property type="match status" value="1"/>
</dbReference>
<evidence type="ECO:0000256" key="5">
    <source>
        <dbReference type="ARBA" id="ARBA00023027"/>
    </source>
</evidence>
<dbReference type="InterPro" id="IPR036291">
    <property type="entry name" value="NAD(P)-bd_dom_sf"/>
</dbReference>
<dbReference type="PRINTS" id="PR00081">
    <property type="entry name" value="GDHRDH"/>
</dbReference>
<dbReference type="InterPro" id="IPR052148">
    <property type="entry name" value="SDR_family_member_7C"/>
</dbReference>
<keyword evidence="7" id="KW-0812">Transmembrane</keyword>
<evidence type="ECO:0000256" key="6">
    <source>
        <dbReference type="SAM" id="MobiDB-lite"/>
    </source>
</evidence>
<sequence length="506" mass="54151">MCTLVKASTSTGKPPPSNKRLPCEETEPEKRAWAIKEPKIQRFITAVNPCEVHPVLLLLLAARLRLARLASSKSQCLGCASITSPVSSSGGGGFIFFSPHGAEGADSGRGREEEERRRGYGLPRLCGALRGGSDTLAADSAPSILGSTSSPPPFPGTVAVAGNTTAAPGGLTRKSAGITTLLSQTRQETMLPFVLLLPVLIVLAAGIYYVYNEFLLFMSNAQVRNKVVVLTDAVSGVGSELSRLFHQGGARLILCGTSWDKLESLYDTLSTDADPRETFAPKLVLVDFSDPDSLEGVVAEVVDCYGYVDVLICNSSIKIKGPVQSISLEVDRNIMDINYFGPCTLAKGVLPSMMSRRNGQIVLVNSIHGRLAVPFRSSYAASKHAAQAFFDCLRAEVEEYGVSVSTISHTFINASEPAPATESAPQPPASAYSRLRAYVLGQLSHGVRPSVLAHEVLQTVNRRKKEVLLSHPLPRAALYVRSLLPPVLFSVLSAGVRDNALAEHIQ</sequence>
<gene>
    <name evidence="8" type="ORF">WMY93_010042</name>
</gene>
<evidence type="ECO:0000256" key="3">
    <source>
        <dbReference type="ARBA" id="ARBA00022857"/>
    </source>
</evidence>
<dbReference type="PANTHER" id="PTHR44668">
    <property type="match status" value="1"/>
</dbReference>
<keyword evidence="4" id="KW-0560">Oxidoreductase</keyword>
<protein>
    <recommendedName>
        <fullName evidence="10">Dehydrogenase/reductase SDR family member 7C</fullName>
    </recommendedName>
</protein>
<keyword evidence="7" id="KW-1133">Transmembrane helix</keyword>
<dbReference type="PANTHER" id="PTHR44668:SF4">
    <property type="entry name" value="DEHYDROGENASE_REDUCTASE SDR FAMILY MEMBER 7C-A"/>
    <property type="match status" value="1"/>
</dbReference>
<reference evidence="9" key="1">
    <citation type="submission" date="2024-04" db="EMBL/GenBank/DDBJ databases">
        <title>Salinicola lusitanus LLJ914,a marine bacterium isolated from the Okinawa Trough.</title>
        <authorList>
            <person name="Li J."/>
        </authorList>
    </citation>
    <scope>NUCLEOTIDE SEQUENCE [LARGE SCALE GENOMIC DNA]</scope>
</reference>
<evidence type="ECO:0000256" key="7">
    <source>
        <dbReference type="SAM" id="Phobius"/>
    </source>
</evidence>
<dbReference type="Gene3D" id="3.40.50.720">
    <property type="entry name" value="NAD(P)-binding Rossmann-like Domain"/>
    <property type="match status" value="1"/>
</dbReference>
<keyword evidence="2" id="KW-0732">Signal</keyword>
<dbReference type="InterPro" id="IPR002347">
    <property type="entry name" value="SDR_fam"/>
</dbReference>
<evidence type="ECO:0000256" key="4">
    <source>
        <dbReference type="ARBA" id="ARBA00023002"/>
    </source>
</evidence>
<feature type="transmembrane region" description="Helical" evidence="7">
    <location>
        <begin position="190"/>
        <end position="211"/>
    </location>
</feature>
<dbReference type="PROSITE" id="PS00061">
    <property type="entry name" value="ADH_SHORT"/>
    <property type="match status" value="1"/>
</dbReference>
<comment type="similarity">
    <text evidence="1">Belongs to the short-chain dehydrogenases/reductases (SDR) family.</text>
</comment>
<keyword evidence="3" id="KW-0521">NADP</keyword>
<evidence type="ECO:0000256" key="1">
    <source>
        <dbReference type="ARBA" id="ARBA00006484"/>
    </source>
</evidence>
<evidence type="ECO:0008006" key="10">
    <source>
        <dbReference type="Google" id="ProtNLM"/>
    </source>
</evidence>
<keyword evidence="9" id="KW-1185">Reference proteome</keyword>
<proteinExistence type="inferred from homology"/>
<dbReference type="Pfam" id="PF00106">
    <property type="entry name" value="adh_short"/>
    <property type="match status" value="1"/>
</dbReference>